<evidence type="ECO:0000313" key="3">
    <source>
        <dbReference type="EMBL" id="KAF8754468.1"/>
    </source>
</evidence>
<comment type="caution">
    <text evidence="3">The sequence shown here is derived from an EMBL/GenBank/DDBJ whole genome shotgun (WGS) entry which is preliminary data.</text>
</comment>
<sequence>MPPRTCSASRSAHQLVEAHPVNLHANSDAKTDTKNLTGLYNYPPDNPQSQEYVSGRCRLISANSQHMRADVSSQTKPAQGAKQHKRKLQNPLKVDKSAVGAICAPDLATEASRLIWRGQCNPASNVGVQSGPPYLALLQTWQHGRSSSIRPIFVPSSSPEVEPERTSWDKPQPACTLETLNHKGLLRYAQEEFNINGSGWNTQTIIRHLQLAQAQQALQMGSLWRPSLINMFPARPIKVGGGWTQNVICRLPVSLSNRKRTSDQLDPRNLEHSPATGNDVWLRITAERIVQACGTLASKIAWSTWPPQRGIVALPRLPSPERVTDLPSSPLVVEVSPEDLLPASKISVRGPAHTSIQQIPFSCCPTRPPRTYACTQRSHLPLPTTTSQAAGRCITETGSKNNISGTSNHNEDLGSTEEPPNPTEPGSKSQAPTACQHGWNKSLCPADLNTRKDPSNALQQRLYCCPIIAAPTPLVTCTQLRLPPKKNITTHGQRASSSQRLDPVSAARANMLKRESRGATQCGSPTSRPPDGLLEDNEEDLAQAKARAKSRNLIEHLLPRSRCCVYKQKPLARDFLGLERQVLIMAKVHLFGYLLVQGIYQTQATFFQWASAVHHATWQMELPDQPYKRPPNAIFEIMVNNIATLQGKTKERLRKFVESVCSFEQSLTNQNIIRKNLGIFNKIYPNTFHCKNWDSCKGDYKNPNIGRCVALAFFHSPGLVGVMYPDYFQEMPITIVAFALAINGWRQNGNLGMAAMREKYKAQLAGLKELCKVAPRRLRQLQMEWRDYVAEYLGALFVPESNSNAGLCSTRICPDTPKPEDCNAISTDEMETHLFKNA</sequence>
<feature type="region of interest" description="Disordered" evidence="1">
    <location>
        <begin position="396"/>
        <end position="434"/>
    </location>
</feature>
<feature type="compositionally biased region" description="Polar residues" evidence="1">
    <location>
        <begin position="396"/>
        <end position="408"/>
    </location>
</feature>
<name>A0A8H7IBE4_9AGAM</name>
<feature type="domain" description="DUF6532" evidence="2">
    <location>
        <begin position="590"/>
        <end position="769"/>
    </location>
</feature>
<feature type="compositionally biased region" description="Polar residues" evidence="1">
    <location>
        <begin position="424"/>
        <end position="433"/>
    </location>
</feature>
<dbReference type="Pfam" id="PF20149">
    <property type="entry name" value="DUF6532"/>
    <property type="match status" value="1"/>
</dbReference>
<organism evidence="3 4">
    <name type="scientific">Rhizoctonia solani</name>
    <dbReference type="NCBI Taxonomy" id="456999"/>
    <lineage>
        <taxon>Eukaryota</taxon>
        <taxon>Fungi</taxon>
        <taxon>Dikarya</taxon>
        <taxon>Basidiomycota</taxon>
        <taxon>Agaricomycotina</taxon>
        <taxon>Agaricomycetes</taxon>
        <taxon>Cantharellales</taxon>
        <taxon>Ceratobasidiaceae</taxon>
        <taxon>Rhizoctonia</taxon>
    </lineage>
</organism>
<gene>
    <name evidence="3" type="ORF">RHS01_06101</name>
</gene>
<protein>
    <recommendedName>
        <fullName evidence="2">DUF6532 domain-containing protein</fullName>
    </recommendedName>
</protein>
<evidence type="ECO:0000256" key="1">
    <source>
        <dbReference type="SAM" id="MobiDB-lite"/>
    </source>
</evidence>
<feature type="region of interest" description="Disordered" evidence="1">
    <location>
        <begin position="513"/>
        <end position="535"/>
    </location>
</feature>
<evidence type="ECO:0000313" key="4">
    <source>
        <dbReference type="Proteomes" id="UP000614334"/>
    </source>
</evidence>
<dbReference type="Proteomes" id="UP000614334">
    <property type="component" value="Unassembled WGS sequence"/>
</dbReference>
<dbReference type="InterPro" id="IPR045341">
    <property type="entry name" value="DUF6532"/>
</dbReference>
<dbReference type="AlphaFoldDB" id="A0A8H7IBE4"/>
<accession>A0A8H7IBE4</accession>
<feature type="region of interest" description="Disordered" evidence="1">
    <location>
        <begin position="65"/>
        <end position="90"/>
    </location>
</feature>
<evidence type="ECO:0000259" key="2">
    <source>
        <dbReference type="Pfam" id="PF20149"/>
    </source>
</evidence>
<reference evidence="3" key="1">
    <citation type="submission" date="2020-09" db="EMBL/GenBank/DDBJ databases">
        <title>Comparative genome analyses of four rice-infecting Rhizoctonia solani isolates reveal extensive enrichment of homogalacturonan modification genes.</title>
        <authorList>
            <person name="Lee D.-Y."/>
            <person name="Jeon J."/>
            <person name="Kim K.-T."/>
            <person name="Cheong K."/>
            <person name="Song H."/>
            <person name="Choi G."/>
            <person name="Ko J."/>
            <person name="Opiyo S.O."/>
            <person name="Zuo S."/>
            <person name="Madhav S."/>
            <person name="Lee Y.-H."/>
            <person name="Wang G.-L."/>
        </authorList>
    </citation>
    <scope>NUCLEOTIDE SEQUENCE</scope>
    <source>
        <strain evidence="3">AG1-IA B2</strain>
    </source>
</reference>
<feature type="compositionally biased region" description="Polar residues" evidence="1">
    <location>
        <begin position="65"/>
        <end position="77"/>
    </location>
</feature>
<proteinExistence type="predicted"/>
<dbReference type="EMBL" id="JACYCF010000010">
    <property type="protein sequence ID" value="KAF8754468.1"/>
    <property type="molecule type" value="Genomic_DNA"/>
</dbReference>